<dbReference type="GO" id="GO:0005737">
    <property type="term" value="C:cytoplasm"/>
    <property type="evidence" value="ECO:0007669"/>
    <property type="project" value="TreeGrafter"/>
</dbReference>
<comment type="caution">
    <text evidence="13">The sequence shown here is derived from an EMBL/GenBank/DDBJ whole genome shotgun (WGS) entry which is preliminary data.</text>
</comment>
<evidence type="ECO:0000256" key="4">
    <source>
        <dbReference type="ARBA" id="ARBA00022723"/>
    </source>
</evidence>
<evidence type="ECO:0000313" key="13">
    <source>
        <dbReference type="EMBL" id="GHF59467.1"/>
    </source>
</evidence>
<evidence type="ECO:0000256" key="3">
    <source>
        <dbReference type="ARBA" id="ARBA00013190"/>
    </source>
</evidence>
<dbReference type="InterPro" id="IPR011032">
    <property type="entry name" value="GroES-like_sf"/>
</dbReference>
<evidence type="ECO:0000256" key="2">
    <source>
        <dbReference type="ARBA" id="ARBA00008072"/>
    </source>
</evidence>
<keyword evidence="14" id="KW-1185">Reference proteome</keyword>
<evidence type="ECO:0000256" key="1">
    <source>
        <dbReference type="ARBA" id="ARBA00001947"/>
    </source>
</evidence>
<dbReference type="Gene3D" id="3.90.180.10">
    <property type="entry name" value="Medium-chain alcohol dehydrogenases, catalytic domain"/>
    <property type="match status" value="1"/>
</dbReference>
<dbReference type="PANTHER" id="PTHR42940:SF8">
    <property type="entry name" value="VACUOLAR PROTEIN SORTING-ASSOCIATED PROTEIN 11"/>
    <property type="match status" value="1"/>
</dbReference>
<dbReference type="InterPro" id="IPR002328">
    <property type="entry name" value="ADH_Zn_CS"/>
</dbReference>
<dbReference type="SUPFAM" id="SSF51735">
    <property type="entry name" value="NAD(P)-binding Rossmann-fold domains"/>
    <property type="match status" value="1"/>
</dbReference>
<proteinExistence type="inferred from homology"/>
<keyword evidence="4 11" id="KW-0479">Metal-binding</keyword>
<dbReference type="NCBIfam" id="TIGR02822">
    <property type="entry name" value="adh_fam_2"/>
    <property type="match status" value="1"/>
</dbReference>
<comment type="catalytic activity">
    <reaction evidence="8">
        <text>a secondary alcohol + NAD(+) = a ketone + NADH + H(+)</text>
        <dbReference type="Rhea" id="RHEA:10740"/>
        <dbReference type="ChEBI" id="CHEBI:15378"/>
        <dbReference type="ChEBI" id="CHEBI:17087"/>
        <dbReference type="ChEBI" id="CHEBI:35681"/>
        <dbReference type="ChEBI" id="CHEBI:57540"/>
        <dbReference type="ChEBI" id="CHEBI:57945"/>
        <dbReference type="EC" id="1.1.1.1"/>
    </reaction>
</comment>
<dbReference type="Pfam" id="PF08240">
    <property type="entry name" value="ADH_N"/>
    <property type="match status" value="1"/>
</dbReference>
<evidence type="ECO:0000259" key="12">
    <source>
        <dbReference type="SMART" id="SM00829"/>
    </source>
</evidence>
<dbReference type="EMBL" id="BNBD01000010">
    <property type="protein sequence ID" value="GHF59467.1"/>
    <property type="molecule type" value="Genomic_DNA"/>
</dbReference>
<keyword evidence="7" id="KW-0520">NAD</keyword>
<dbReference type="PROSITE" id="PS00059">
    <property type="entry name" value="ADH_ZINC"/>
    <property type="match status" value="1"/>
</dbReference>
<dbReference type="AlphaFoldDB" id="A0A919EDW7"/>
<evidence type="ECO:0000256" key="6">
    <source>
        <dbReference type="ARBA" id="ARBA00023002"/>
    </source>
</evidence>
<evidence type="ECO:0000256" key="10">
    <source>
        <dbReference type="ARBA" id="ARBA00068251"/>
    </source>
</evidence>
<dbReference type="InterPro" id="IPR014187">
    <property type="entry name" value="ADH_Zn_typ-2"/>
</dbReference>
<sequence>MAVEQSVVTEAWAVERPAPAARGPLRRVRRAVGPPGPDGLLLEVGACGVCRTDLHLAEGDLPPRAPGRVPGHEIVGRVLAVGAAVRGFAPGDRAGVAWLAWTCGTCRYCRAGRENLCPAARWTGWDVDGGYARHVVADARYAYRLPEGPPDEELAPLLCAGLIGYRALERAELPPGGRLGVYGYGASAHLTAQLALARGATVHVLTRSAAARRLALELGAASARDAAEGPPEPLDAAILFAPAGDLVPVALAALDRGGTLAVAGIHLTDVPPLDYDRHLFRERTLRSVTANTRADGRAYLAEVARHPPVVHVRRYPFEAADAALADLAAGRVTGVAVLLAGPGSGQVPGLRP</sequence>
<dbReference type="InterPro" id="IPR036291">
    <property type="entry name" value="NAD(P)-bd_dom_sf"/>
</dbReference>
<evidence type="ECO:0000313" key="14">
    <source>
        <dbReference type="Proteomes" id="UP000638313"/>
    </source>
</evidence>
<feature type="domain" description="Enoyl reductase (ER)" evidence="12">
    <location>
        <begin position="23"/>
        <end position="338"/>
    </location>
</feature>
<protein>
    <recommendedName>
        <fullName evidence="10">Probable alcohol dehydrogenase AdhA</fullName>
        <ecNumber evidence="3">1.1.1.1</ecNumber>
    </recommendedName>
</protein>
<organism evidence="13 14">
    <name type="scientific">Streptomyces mashuensis</name>
    <dbReference type="NCBI Taxonomy" id="33904"/>
    <lineage>
        <taxon>Bacteria</taxon>
        <taxon>Bacillati</taxon>
        <taxon>Actinomycetota</taxon>
        <taxon>Actinomycetes</taxon>
        <taxon>Kitasatosporales</taxon>
        <taxon>Streptomycetaceae</taxon>
        <taxon>Streptomyces</taxon>
    </lineage>
</organism>
<keyword evidence="5 11" id="KW-0862">Zinc</keyword>
<evidence type="ECO:0000256" key="8">
    <source>
        <dbReference type="ARBA" id="ARBA00049164"/>
    </source>
</evidence>
<evidence type="ECO:0000256" key="7">
    <source>
        <dbReference type="ARBA" id="ARBA00023027"/>
    </source>
</evidence>
<keyword evidence="6" id="KW-0560">Oxidoreductase</keyword>
<dbReference type="PANTHER" id="PTHR42940">
    <property type="entry name" value="ALCOHOL DEHYDROGENASE 1-RELATED"/>
    <property type="match status" value="1"/>
</dbReference>
<dbReference type="SUPFAM" id="SSF50129">
    <property type="entry name" value="GroES-like"/>
    <property type="match status" value="1"/>
</dbReference>
<reference evidence="13" key="2">
    <citation type="submission" date="2020-09" db="EMBL/GenBank/DDBJ databases">
        <authorList>
            <person name="Sun Q."/>
            <person name="Ohkuma M."/>
        </authorList>
    </citation>
    <scope>NUCLEOTIDE SEQUENCE</scope>
    <source>
        <strain evidence="13">JCM 4059</strain>
    </source>
</reference>
<dbReference type="EC" id="1.1.1.1" evidence="3"/>
<dbReference type="GO" id="GO:0004022">
    <property type="term" value="F:alcohol dehydrogenase (NAD+) activity"/>
    <property type="evidence" value="ECO:0007669"/>
    <property type="project" value="UniProtKB-EC"/>
</dbReference>
<comment type="cofactor">
    <cofactor evidence="1 11">
        <name>Zn(2+)</name>
        <dbReference type="ChEBI" id="CHEBI:29105"/>
    </cofactor>
</comment>
<reference evidence="13" key="1">
    <citation type="journal article" date="2014" name="Int. J. Syst. Evol. Microbiol.">
        <title>Complete genome sequence of Corynebacterium casei LMG S-19264T (=DSM 44701T), isolated from a smear-ripened cheese.</title>
        <authorList>
            <consortium name="US DOE Joint Genome Institute (JGI-PGF)"/>
            <person name="Walter F."/>
            <person name="Albersmeier A."/>
            <person name="Kalinowski J."/>
            <person name="Ruckert C."/>
        </authorList>
    </citation>
    <scope>NUCLEOTIDE SEQUENCE</scope>
    <source>
        <strain evidence="13">JCM 4059</strain>
    </source>
</reference>
<accession>A0A919EDW7</accession>
<dbReference type="SMART" id="SM00829">
    <property type="entry name" value="PKS_ER"/>
    <property type="match status" value="1"/>
</dbReference>
<dbReference type="CDD" id="cd08298">
    <property type="entry name" value="CAD2"/>
    <property type="match status" value="1"/>
</dbReference>
<dbReference type="InterPro" id="IPR013149">
    <property type="entry name" value="ADH-like_C"/>
</dbReference>
<dbReference type="Proteomes" id="UP000638313">
    <property type="component" value="Unassembled WGS sequence"/>
</dbReference>
<evidence type="ECO:0000256" key="9">
    <source>
        <dbReference type="ARBA" id="ARBA00049243"/>
    </source>
</evidence>
<comment type="catalytic activity">
    <reaction evidence="9">
        <text>a primary alcohol + NAD(+) = an aldehyde + NADH + H(+)</text>
        <dbReference type="Rhea" id="RHEA:10736"/>
        <dbReference type="ChEBI" id="CHEBI:15378"/>
        <dbReference type="ChEBI" id="CHEBI:15734"/>
        <dbReference type="ChEBI" id="CHEBI:17478"/>
        <dbReference type="ChEBI" id="CHEBI:57540"/>
        <dbReference type="ChEBI" id="CHEBI:57945"/>
        <dbReference type="EC" id="1.1.1.1"/>
    </reaction>
</comment>
<dbReference type="FunFam" id="3.40.50.720:FF:000275">
    <property type="entry name" value="Alcohol dehydrogenase AdhA"/>
    <property type="match status" value="1"/>
</dbReference>
<dbReference type="RefSeq" id="WP_190131575.1">
    <property type="nucleotide sequence ID" value="NZ_BNBD01000010.1"/>
</dbReference>
<dbReference type="InterPro" id="IPR020843">
    <property type="entry name" value="ER"/>
</dbReference>
<evidence type="ECO:0000256" key="5">
    <source>
        <dbReference type="ARBA" id="ARBA00022833"/>
    </source>
</evidence>
<name>A0A919EDW7_9ACTN</name>
<gene>
    <name evidence="13" type="primary">adh</name>
    <name evidence="13" type="ORF">GCM10010218_46240</name>
</gene>
<dbReference type="Gene3D" id="3.40.50.720">
    <property type="entry name" value="NAD(P)-binding Rossmann-like Domain"/>
    <property type="match status" value="1"/>
</dbReference>
<dbReference type="InterPro" id="IPR013154">
    <property type="entry name" value="ADH-like_N"/>
</dbReference>
<comment type="similarity">
    <text evidence="2 11">Belongs to the zinc-containing alcohol dehydrogenase family.</text>
</comment>
<dbReference type="Pfam" id="PF00107">
    <property type="entry name" value="ADH_zinc_N"/>
    <property type="match status" value="1"/>
</dbReference>
<evidence type="ECO:0000256" key="11">
    <source>
        <dbReference type="RuleBase" id="RU361277"/>
    </source>
</evidence>
<dbReference type="GO" id="GO:0008270">
    <property type="term" value="F:zinc ion binding"/>
    <property type="evidence" value="ECO:0007669"/>
    <property type="project" value="InterPro"/>
</dbReference>